<proteinExistence type="inferred from homology"/>
<dbReference type="GO" id="GO:0046872">
    <property type="term" value="F:metal ion binding"/>
    <property type="evidence" value="ECO:0007669"/>
    <property type="project" value="UniProtKB-UniRule"/>
</dbReference>
<feature type="active site" description="Proton donor/acceptor" evidence="9">
    <location>
        <position position="250"/>
    </location>
</feature>
<comment type="cofactor">
    <cofactor evidence="11">
        <name>Zn(2+)</name>
        <dbReference type="ChEBI" id="CHEBI:29105"/>
    </cofactor>
    <text evidence="11">Binds 1 zinc ion per subunit. In the homodimer, two zinc ions are bound between subunits.</text>
</comment>
<evidence type="ECO:0000313" key="14">
    <source>
        <dbReference type="EMBL" id="GLC52515.1"/>
    </source>
</evidence>
<evidence type="ECO:0000313" key="15">
    <source>
        <dbReference type="Proteomes" id="UP001165080"/>
    </source>
</evidence>
<dbReference type="GO" id="GO:0004462">
    <property type="term" value="F:lactoylglutathione lyase activity"/>
    <property type="evidence" value="ECO:0007669"/>
    <property type="project" value="UniProtKB-UniRule"/>
</dbReference>
<dbReference type="PANTHER" id="PTHR10374">
    <property type="entry name" value="LACTOYLGLUTATHIONE LYASE GLYOXALASE I"/>
    <property type="match status" value="1"/>
</dbReference>
<dbReference type="InterPro" id="IPR029068">
    <property type="entry name" value="Glyas_Bleomycin-R_OHBP_Dase"/>
</dbReference>
<dbReference type="InterPro" id="IPR018146">
    <property type="entry name" value="Glyoxalase_1_CS"/>
</dbReference>
<dbReference type="Pfam" id="PF00903">
    <property type="entry name" value="Glyoxalase"/>
    <property type="match status" value="1"/>
</dbReference>
<sequence length="265" mass="30027">MRNYRKSTVACCTGTGRADLPRCFPCYPRRLVVRQLSGLAAAAMPLASLCNTSRFTTRPCVVRSRSLYRVPLLRNLQRQSIKMSSLADLQSTPGVCANPDPDTQGFVFQQTMFRIRDPVKSLDFYTRILGMRLLAKLDFPDMKFSLYFLGYEDIKDIPEDAGERTVWMFRRKACLELTHNWGTESDPTFAGYHSGNSDPRGFGHIGFSVPDVYAACKRFEELGVEFQKRPDDGKMKGLAFIKDPDGYWIEILNAENSRQFATGGK</sequence>
<evidence type="ECO:0000256" key="7">
    <source>
        <dbReference type="ARBA" id="ARBA00023239"/>
    </source>
</evidence>
<feature type="binding site" evidence="10">
    <location>
        <position position="114"/>
    </location>
    <ligand>
        <name>substrate</name>
        <note>ligand shared between dimeric partners</note>
    </ligand>
</feature>
<protein>
    <recommendedName>
        <fullName evidence="4 12">Lactoylglutathione lyase</fullName>
        <ecNumber evidence="3 12">4.4.1.5</ecNumber>
    </recommendedName>
    <alternativeName>
        <fullName evidence="12">Glyoxalase I</fullName>
    </alternativeName>
</protein>
<dbReference type="SUPFAM" id="SSF54593">
    <property type="entry name" value="Glyoxalase/Bleomycin resistance protein/Dihydroxybiphenyl dioxygenase"/>
    <property type="match status" value="1"/>
</dbReference>
<dbReference type="AlphaFoldDB" id="A0A9W6F1N8"/>
<keyword evidence="15" id="KW-1185">Reference proteome</keyword>
<evidence type="ECO:0000256" key="10">
    <source>
        <dbReference type="PIRSR" id="PIRSR604361-2"/>
    </source>
</evidence>
<evidence type="ECO:0000256" key="9">
    <source>
        <dbReference type="PIRSR" id="PIRSR604361-1"/>
    </source>
</evidence>
<accession>A0A9W6F1N8</accession>
<evidence type="ECO:0000256" key="5">
    <source>
        <dbReference type="ARBA" id="ARBA00022723"/>
    </source>
</evidence>
<dbReference type="InterPro" id="IPR004361">
    <property type="entry name" value="Glyoxalase_1"/>
</dbReference>
<evidence type="ECO:0000256" key="8">
    <source>
        <dbReference type="ARBA" id="ARBA00048273"/>
    </source>
</evidence>
<evidence type="ECO:0000256" key="11">
    <source>
        <dbReference type="PIRSR" id="PIRSR604361-3"/>
    </source>
</evidence>
<keyword evidence="7 12" id="KW-0456">Lyase</keyword>
<gene>
    <name evidence="14" type="primary">PLEST003347</name>
    <name evidence="14" type="ORF">PLESTB_000638300</name>
</gene>
<keyword evidence="6 11" id="KW-0862">Zinc</keyword>
<dbReference type="PROSITE" id="PS00935">
    <property type="entry name" value="GLYOXALASE_I_2"/>
    <property type="match status" value="1"/>
</dbReference>
<feature type="binding site" evidence="11">
    <location>
        <position position="250"/>
    </location>
    <ligand>
        <name>Zn(2+)</name>
        <dbReference type="ChEBI" id="CHEBI:29105"/>
        <note>ligand shared between dimeric partners</note>
    </ligand>
</feature>
<dbReference type="EMBL" id="BRXU01000006">
    <property type="protein sequence ID" value="GLC52515.1"/>
    <property type="molecule type" value="Genomic_DNA"/>
</dbReference>
<feature type="binding site" evidence="11">
    <location>
        <position position="204"/>
    </location>
    <ligand>
        <name>Zn(2+)</name>
        <dbReference type="ChEBI" id="CHEBI:29105"/>
        <note>ligand shared between dimeric partners</note>
    </ligand>
</feature>
<dbReference type="PROSITE" id="PS51819">
    <property type="entry name" value="VOC"/>
    <property type="match status" value="1"/>
</dbReference>
<feature type="binding site" evidence="10">
    <location>
        <position position="204"/>
    </location>
    <ligand>
        <name>substrate</name>
        <note>ligand shared between dimeric partners</note>
    </ligand>
</feature>
<evidence type="ECO:0000259" key="13">
    <source>
        <dbReference type="PROSITE" id="PS51819"/>
    </source>
</evidence>
<evidence type="ECO:0000256" key="2">
    <source>
        <dbReference type="ARBA" id="ARBA00010363"/>
    </source>
</evidence>
<comment type="similarity">
    <text evidence="2 12">Belongs to the glyoxalase I family.</text>
</comment>
<comment type="caution">
    <text evidence="14">The sequence shown here is derived from an EMBL/GenBank/DDBJ whole genome shotgun (WGS) entry which is preliminary data.</text>
</comment>
<dbReference type="EC" id="4.4.1.5" evidence="3 12"/>
<feature type="binding site" evidence="11">
    <location>
        <position position="176"/>
    </location>
    <ligand>
        <name>Zn(2+)</name>
        <dbReference type="ChEBI" id="CHEBI:29105"/>
        <note>ligand shared between dimeric partners</note>
    </ligand>
</feature>
<evidence type="ECO:0000256" key="3">
    <source>
        <dbReference type="ARBA" id="ARBA00012081"/>
    </source>
</evidence>
<reference evidence="14 15" key="1">
    <citation type="journal article" date="2023" name="Commun. Biol.">
        <title>Reorganization of the ancestral sex-determining regions during the evolution of trioecy in Pleodorina starrii.</title>
        <authorList>
            <person name="Takahashi K."/>
            <person name="Suzuki S."/>
            <person name="Kawai-Toyooka H."/>
            <person name="Yamamoto K."/>
            <person name="Hamaji T."/>
            <person name="Ootsuki R."/>
            <person name="Yamaguchi H."/>
            <person name="Kawachi M."/>
            <person name="Higashiyama T."/>
            <person name="Nozaki H."/>
        </authorList>
    </citation>
    <scope>NUCLEOTIDE SEQUENCE [LARGE SCALE GENOMIC DNA]</scope>
    <source>
        <strain evidence="14 15">NIES-4479</strain>
    </source>
</reference>
<dbReference type="Proteomes" id="UP001165080">
    <property type="component" value="Unassembled WGS sequence"/>
</dbReference>
<evidence type="ECO:0000256" key="12">
    <source>
        <dbReference type="RuleBase" id="RU361179"/>
    </source>
</evidence>
<evidence type="ECO:0000256" key="6">
    <source>
        <dbReference type="ARBA" id="ARBA00022833"/>
    </source>
</evidence>
<comment type="function">
    <text evidence="12">Catalyzes the conversion of hemimercaptal, formed from methylglyoxal and glutathione, to S-lactoylglutathione.</text>
</comment>
<dbReference type="InterPro" id="IPR004360">
    <property type="entry name" value="Glyas_Fos-R_dOase_dom"/>
</dbReference>
<evidence type="ECO:0000256" key="4">
    <source>
        <dbReference type="ARBA" id="ARBA00018701"/>
    </source>
</evidence>
<keyword evidence="5 11" id="KW-0479">Metal-binding</keyword>
<evidence type="ECO:0000256" key="1">
    <source>
        <dbReference type="ARBA" id="ARBA00005008"/>
    </source>
</evidence>
<dbReference type="PANTHER" id="PTHR10374:SF30">
    <property type="entry name" value="LACTOYLGLUTATHIONE LYASE"/>
    <property type="match status" value="1"/>
</dbReference>
<dbReference type="NCBIfam" id="TIGR00068">
    <property type="entry name" value="glyox_I"/>
    <property type="match status" value="1"/>
</dbReference>
<feature type="binding site" evidence="10">
    <location>
        <position position="200"/>
    </location>
    <ligand>
        <name>substrate</name>
        <note>ligand shared between dimeric partners</note>
    </ligand>
</feature>
<feature type="binding site" evidence="10">
    <location>
        <position position="110"/>
    </location>
    <ligand>
        <name>substrate</name>
        <note>ligand shared between dimeric partners</note>
    </ligand>
</feature>
<feature type="domain" description="VOC" evidence="13">
    <location>
        <begin position="107"/>
        <end position="254"/>
    </location>
</feature>
<name>A0A9W6F1N8_9CHLO</name>
<dbReference type="Gene3D" id="3.10.180.10">
    <property type="entry name" value="2,3-Dihydroxybiphenyl 1,2-Dioxygenase, domain 1"/>
    <property type="match status" value="1"/>
</dbReference>
<comment type="pathway">
    <text evidence="1 12">Secondary metabolite metabolism; methylglyoxal degradation; (R)-lactate from methylglyoxal: step 1/2.</text>
</comment>
<feature type="binding site" evidence="11">
    <location>
        <position position="110"/>
    </location>
    <ligand>
        <name>Zn(2+)</name>
        <dbReference type="ChEBI" id="CHEBI:29105"/>
        <note>ligand shared between dimeric partners</note>
    </ligand>
</feature>
<dbReference type="PROSITE" id="PS00934">
    <property type="entry name" value="GLYOXALASE_I_1"/>
    <property type="match status" value="1"/>
</dbReference>
<feature type="binding site" evidence="10">
    <location>
        <position position="180"/>
    </location>
    <ligand>
        <name>substrate</name>
        <note>ligand shared between dimeric partners</note>
    </ligand>
</feature>
<dbReference type="InterPro" id="IPR037523">
    <property type="entry name" value="VOC_core"/>
</dbReference>
<comment type="catalytic activity">
    <reaction evidence="8 12">
        <text>(R)-S-lactoylglutathione = methylglyoxal + glutathione</text>
        <dbReference type="Rhea" id="RHEA:19069"/>
        <dbReference type="ChEBI" id="CHEBI:17158"/>
        <dbReference type="ChEBI" id="CHEBI:57474"/>
        <dbReference type="ChEBI" id="CHEBI:57925"/>
        <dbReference type="EC" id="4.4.1.5"/>
    </reaction>
</comment>
<organism evidence="14 15">
    <name type="scientific">Pleodorina starrii</name>
    <dbReference type="NCBI Taxonomy" id="330485"/>
    <lineage>
        <taxon>Eukaryota</taxon>
        <taxon>Viridiplantae</taxon>
        <taxon>Chlorophyta</taxon>
        <taxon>core chlorophytes</taxon>
        <taxon>Chlorophyceae</taxon>
        <taxon>CS clade</taxon>
        <taxon>Chlamydomonadales</taxon>
        <taxon>Volvocaceae</taxon>
        <taxon>Pleodorina</taxon>
    </lineage>
</organism>
<dbReference type="CDD" id="cd07233">
    <property type="entry name" value="GlxI_Zn"/>
    <property type="match status" value="1"/>
</dbReference>
<feature type="binding site" evidence="10">
    <location>
        <begin position="234"/>
        <end position="235"/>
    </location>
    <ligand>
        <name>substrate</name>
        <note>ligand shared between dimeric partners</note>
    </ligand>
</feature>